<protein>
    <submittedName>
        <fullName evidence="2">Uncharacterized protein</fullName>
    </submittedName>
</protein>
<keyword evidence="3" id="KW-1185">Reference proteome</keyword>
<dbReference type="RefSeq" id="WP_022604926.1">
    <property type="nucleotide sequence ID" value="NZ_ASSJ01000017.1"/>
</dbReference>
<gene>
    <name evidence="2" type="ORF">KR51_00008070</name>
</gene>
<proteinExistence type="predicted"/>
<reference evidence="2 3" key="1">
    <citation type="submission" date="2013-05" db="EMBL/GenBank/DDBJ databases">
        <title>Draft genome sequence of Rubidibacter lacunae KORDI 51-2.</title>
        <authorList>
            <person name="Choi D.H."/>
            <person name="Noh J.H."/>
            <person name="Kwon K.-K."/>
            <person name="Lee J.-H."/>
            <person name="Ryu J.-Y."/>
        </authorList>
    </citation>
    <scope>NUCLEOTIDE SEQUENCE [LARGE SCALE GENOMIC DNA]</scope>
    <source>
        <strain evidence="2 3">KORDI 51-2</strain>
    </source>
</reference>
<accession>U5DDA3</accession>
<comment type="caution">
    <text evidence="2">The sequence shown here is derived from an EMBL/GenBank/DDBJ whole genome shotgun (WGS) entry which is preliminary data.</text>
</comment>
<dbReference type="OrthoDB" id="513429at2"/>
<evidence type="ECO:0000313" key="3">
    <source>
        <dbReference type="Proteomes" id="UP000016960"/>
    </source>
</evidence>
<dbReference type="PATRIC" id="fig|582515.4.peg.895"/>
<feature type="region of interest" description="Disordered" evidence="1">
    <location>
        <begin position="1"/>
        <end position="38"/>
    </location>
</feature>
<feature type="compositionally biased region" description="Pro residues" evidence="1">
    <location>
        <begin position="231"/>
        <end position="245"/>
    </location>
</feature>
<evidence type="ECO:0000256" key="1">
    <source>
        <dbReference type="SAM" id="MobiDB-lite"/>
    </source>
</evidence>
<name>U5DDA3_9CHRO</name>
<organism evidence="2 3">
    <name type="scientific">Rubidibacter lacunae KORDI 51-2</name>
    <dbReference type="NCBI Taxonomy" id="582515"/>
    <lineage>
        <taxon>Bacteria</taxon>
        <taxon>Bacillati</taxon>
        <taxon>Cyanobacteriota</taxon>
        <taxon>Cyanophyceae</taxon>
        <taxon>Oscillatoriophycideae</taxon>
        <taxon>Chroococcales</taxon>
        <taxon>Aphanothecaceae</taxon>
        <taxon>Rubidibacter</taxon>
    </lineage>
</organism>
<evidence type="ECO:0000313" key="2">
    <source>
        <dbReference type="EMBL" id="ERN42493.1"/>
    </source>
</evidence>
<dbReference type="STRING" id="582515.KR51_00008070"/>
<dbReference type="Proteomes" id="UP000016960">
    <property type="component" value="Unassembled WGS sequence"/>
</dbReference>
<sequence>MADGMADDEVRTDADDAAAGRPPVEPTAGAPATEPLAARSAPPATALAIRLLRALVSLLESIIAGLEATPPARTSDASGSDADLGALAALADLEAVDFDECTDTTTTLSAGTDTESEEATQPIADLHGALDSEPSEVTQPLPSTAGDLPVDEGFAIGETADSPRGWKRVLASVRAALPREIDAIVPDWALTGILVGSVVAFVWTGVTLFTGGFPSEVATAPPKAPPKQERPAPPPKKQPPAPPAPALKLTPEQSLIAAIQERVAEIANRYAEGLIQSIEANFRDSRLTVAVSDRWYELPPKRQDRIARELFERSRELDFTKLDVADTRGEPLARSPVVGREMVVLQRRDANAPQGS</sequence>
<dbReference type="InParanoid" id="U5DDA3"/>
<dbReference type="eggNOG" id="COG3468">
    <property type="taxonomic scope" value="Bacteria"/>
</dbReference>
<dbReference type="AlphaFoldDB" id="U5DDA3"/>
<dbReference type="EMBL" id="ASSJ01000017">
    <property type="protein sequence ID" value="ERN42493.1"/>
    <property type="molecule type" value="Genomic_DNA"/>
</dbReference>
<feature type="region of interest" description="Disordered" evidence="1">
    <location>
        <begin position="218"/>
        <end position="247"/>
    </location>
</feature>